<dbReference type="PANTHER" id="PTHR22914">
    <property type="entry name" value="CHITIN SYNTHASE"/>
    <property type="match status" value="1"/>
</dbReference>
<name>A0A9W9TYQ5_9EURO</name>
<protein>
    <recommendedName>
        <fullName evidence="2 9">Chitin synthase</fullName>
        <ecNumber evidence="2 9">2.4.1.16</ecNumber>
    </recommendedName>
</protein>
<accession>A0A9W9TYQ5</accession>
<comment type="subcellular location">
    <subcellularLocation>
        <location evidence="1 9">Cell membrane</location>
        <topology evidence="1 9">Multi-pass membrane protein</topology>
    </subcellularLocation>
</comment>
<evidence type="ECO:0000256" key="5">
    <source>
        <dbReference type="ARBA" id="ARBA00022679"/>
    </source>
</evidence>
<dbReference type="Pfam" id="PF08407">
    <property type="entry name" value="Chitin_synth_1N"/>
    <property type="match status" value="1"/>
</dbReference>
<evidence type="ECO:0000256" key="6">
    <source>
        <dbReference type="ARBA" id="ARBA00022692"/>
    </source>
</evidence>
<keyword evidence="4 9" id="KW-0328">Glycosyltransferase</keyword>
<dbReference type="EC" id="2.4.1.16" evidence="2 9"/>
<evidence type="ECO:0000259" key="11">
    <source>
        <dbReference type="Pfam" id="PF08407"/>
    </source>
</evidence>
<evidence type="ECO:0000256" key="8">
    <source>
        <dbReference type="ARBA" id="ARBA00023136"/>
    </source>
</evidence>
<dbReference type="InterPro" id="IPR013616">
    <property type="entry name" value="Chitin_synth_N"/>
</dbReference>
<feature type="transmembrane region" description="Helical" evidence="9">
    <location>
        <begin position="582"/>
        <end position="601"/>
    </location>
</feature>
<feature type="transmembrane region" description="Helical" evidence="9">
    <location>
        <begin position="834"/>
        <end position="859"/>
    </location>
</feature>
<dbReference type="RefSeq" id="XP_058335154.1">
    <property type="nucleotide sequence ID" value="XM_058472013.1"/>
</dbReference>
<keyword evidence="3 9" id="KW-1003">Cell membrane</keyword>
<dbReference type="Proteomes" id="UP001150941">
    <property type="component" value="Unassembled WGS sequence"/>
</dbReference>
<organism evidence="12 13">
    <name type="scientific">Penicillium chermesinum</name>
    <dbReference type="NCBI Taxonomy" id="63820"/>
    <lineage>
        <taxon>Eukaryota</taxon>
        <taxon>Fungi</taxon>
        <taxon>Dikarya</taxon>
        <taxon>Ascomycota</taxon>
        <taxon>Pezizomycotina</taxon>
        <taxon>Eurotiomycetes</taxon>
        <taxon>Eurotiomycetidae</taxon>
        <taxon>Eurotiales</taxon>
        <taxon>Aspergillaceae</taxon>
        <taxon>Penicillium</taxon>
    </lineage>
</organism>
<evidence type="ECO:0000256" key="2">
    <source>
        <dbReference type="ARBA" id="ARBA00012543"/>
    </source>
</evidence>
<keyword evidence="5 9" id="KW-0808">Transferase</keyword>
<evidence type="ECO:0000313" key="13">
    <source>
        <dbReference type="Proteomes" id="UP001150941"/>
    </source>
</evidence>
<dbReference type="GO" id="GO:0030428">
    <property type="term" value="C:cell septum"/>
    <property type="evidence" value="ECO:0007669"/>
    <property type="project" value="TreeGrafter"/>
</dbReference>
<dbReference type="GO" id="GO:0005886">
    <property type="term" value="C:plasma membrane"/>
    <property type="evidence" value="ECO:0007669"/>
    <property type="project" value="UniProtKB-SubCell"/>
</dbReference>
<dbReference type="Pfam" id="PF01644">
    <property type="entry name" value="Chitin_synth_1"/>
    <property type="match status" value="1"/>
</dbReference>
<dbReference type="GeneID" id="83199316"/>
<proteinExistence type="inferred from homology"/>
<keyword evidence="6 9" id="KW-0812">Transmembrane</keyword>
<feature type="transmembrane region" description="Helical" evidence="9">
    <location>
        <begin position="666"/>
        <end position="686"/>
    </location>
</feature>
<dbReference type="GO" id="GO:0071555">
    <property type="term" value="P:cell wall organization"/>
    <property type="evidence" value="ECO:0007669"/>
    <property type="project" value="UniProtKB-KW"/>
</dbReference>
<evidence type="ECO:0000256" key="3">
    <source>
        <dbReference type="ARBA" id="ARBA00022475"/>
    </source>
</evidence>
<evidence type="ECO:0000256" key="1">
    <source>
        <dbReference type="ARBA" id="ARBA00004651"/>
    </source>
</evidence>
<keyword evidence="9" id="KW-0961">Cell wall biogenesis/degradation</keyword>
<keyword evidence="13" id="KW-1185">Reference proteome</keyword>
<dbReference type="EMBL" id="JAPQKS010000002">
    <property type="protein sequence ID" value="KAJ5247733.1"/>
    <property type="molecule type" value="Genomic_DNA"/>
</dbReference>
<dbReference type="GO" id="GO:0004100">
    <property type="term" value="F:chitin synthase activity"/>
    <property type="evidence" value="ECO:0007669"/>
    <property type="project" value="UniProtKB-UniRule"/>
</dbReference>
<feature type="transmembrane region" description="Helical" evidence="9">
    <location>
        <begin position="538"/>
        <end position="562"/>
    </location>
</feature>
<sequence>MADKRQISASTPGARPIPLPQRASLSSSQRTRESSPHTSHLSSDHHSDYRETKETKEVNEVKEAKEIVTPYESEIHYAPKSHASSRESLSLQRRSLITGLRRYPTRKIKLVQGSILSANYPVPSAIQNAIQPKYRESNEFEEEFSNLRYTAVTCDPDEFVMRNGYNLRPSMYNRHTELLIAITCRSENKVLTTRTLHGVMQNIRDIVSLKKSEFWTKGGPAWQKIVVTLVFDGIDPCDKNTLDVLATIGLYQDGLMKRSVDGRDTVAHIFEYTTQLSVTPDQRLIRPNEDEASNLPPVQMILCLKQQSSSKINSHRWIFNGLCRMLTPEIVILLDAGTKPGRQSFLSLWQAFFNDENLGGSCGEIHAIQNKKNFLNPFVAAQNFEYKKRNLLDKPLESVFGHVSLGQFSAYRYRAIMGRPLEQYFNGDLTLAKKLGKKGVEGMNIFKKNMFFAGDRILSFEMMAKAGSKWHMSFVKAARAEAEVPKDIVDFITSQRQWLNGSFAANLYTLIHFNRVYKSRHNFVRLALLHVQMIYNCAQFVLHWFSLATFWLVITVVMDLVGAVDKPGLVGGWPFGNHASSIVNNFLKYGYVFVLMIQYILALGQRPKGSRLAYVLSFLVFTIIQLYIMVLVLYLVAKSTTSDSLRLLLDEYALDHTSNDRIGTDMFLYTLIATCGTHVVASLLYLDPWHIITSSWMYFAGLTWRSNILTVYAFCNWHDVSLGTKVVDKSKALPEAQTKKDAKSRFIEEEDRPQIDIDSHFEMTVKRALAPFVPPEEGNDYSADDSYKTFRTNLVLLWVFSNLILVLCMTSTGIKQFCLDSGPNIRVWNYILVMMWLAIGIALFRFLGSVWFLMYTIVFRMVSKR</sequence>
<comment type="similarity">
    <text evidence="9">Belongs to the chitin synthase family.</text>
</comment>
<evidence type="ECO:0000256" key="4">
    <source>
        <dbReference type="ARBA" id="ARBA00022676"/>
    </source>
</evidence>
<reference evidence="12" key="1">
    <citation type="submission" date="2022-11" db="EMBL/GenBank/DDBJ databases">
        <authorList>
            <person name="Petersen C."/>
        </authorList>
    </citation>
    <scope>NUCLEOTIDE SEQUENCE</scope>
    <source>
        <strain evidence="12">IBT 19713</strain>
    </source>
</reference>
<evidence type="ECO:0000256" key="9">
    <source>
        <dbReference type="RuleBase" id="RU366040"/>
    </source>
</evidence>
<feature type="transmembrane region" description="Helical" evidence="9">
    <location>
        <begin position="794"/>
        <end position="814"/>
    </location>
</feature>
<dbReference type="AlphaFoldDB" id="A0A9W9TYQ5"/>
<dbReference type="PANTHER" id="PTHR22914:SF39">
    <property type="entry name" value="CHITIN SYNTHASE"/>
    <property type="match status" value="1"/>
</dbReference>
<feature type="transmembrane region" description="Helical" evidence="9">
    <location>
        <begin position="613"/>
        <end position="637"/>
    </location>
</feature>
<evidence type="ECO:0000313" key="12">
    <source>
        <dbReference type="EMBL" id="KAJ5247733.1"/>
    </source>
</evidence>
<reference evidence="12" key="2">
    <citation type="journal article" date="2023" name="IMA Fungus">
        <title>Comparative genomic study of the Penicillium genus elucidates a diverse pangenome and 15 lateral gene transfer events.</title>
        <authorList>
            <person name="Petersen C."/>
            <person name="Sorensen T."/>
            <person name="Nielsen M.R."/>
            <person name="Sondergaard T.E."/>
            <person name="Sorensen J.L."/>
            <person name="Fitzpatrick D.A."/>
            <person name="Frisvad J.C."/>
            <person name="Nielsen K.L."/>
        </authorList>
    </citation>
    <scope>NUCLEOTIDE SEQUENCE</scope>
    <source>
        <strain evidence="12">IBT 19713</strain>
    </source>
</reference>
<evidence type="ECO:0000256" key="10">
    <source>
        <dbReference type="SAM" id="MobiDB-lite"/>
    </source>
</evidence>
<evidence type="ECO:0000256" key="7">
    <source>
        <dbReference type="ARBA" id="ARBA00022989"/>
    </source>
</evidence>
<feature type="domain" description="Chitin synthase N-terminal" evidence="11">
    <location>
        <begin position="105"/>
        <end position="177"/>
    </location>
</feature>
<comment type="function">
    <text evidence="9">Polymerizes chitin, a structural polymer of the cell wall and septum, by transferring the sugar moiety of UDP-GlcNAc to the non-reducing end of the growing chitin polymer.</text>
</comment>
<comment type="caution">
    <text evidence="12">The sequence shown here is derived from an EMBL/GenBank/DDBJ whole genome shotgun (WGS) entry which is preliminary data.</text>
</comment>
<dbReference type="OrthoDB" id="370884at2759"/>
<comment type="catalytic activity">
    <reaction evidence="9">
        <text>[(1-&gt;4)-N-acetyl-beta-D-glucosaminyl](n) + UDP-N-acetyl-alpha-D-glucosamine = [(1-&gt;4)-N-acetyl-beta-D-glucosaminyl](n+1) + UDP + H(+)</text>
        <dbReference type="Rhea" id="RHEA:16637"/>
        <dbReference type="Rhea" id="RHEA-COMP:9593"/>
        <dbReference type="Rhea" id="RHEA-COMP:9595"/>
        <dbReference type="ChEBI" id="CHEBI:15378"/>
        <dbReference type="ChEBI" id="CHEBI:17029"/>
        <dbReference type="ChEBI" id="CHEBI:57705"/>
        <dbReference type="ChEBI" id="CHEBI:58223"/>
        <dbReference type="EC" id="2.4.1.16"/>
    </reaction>
</comment>
<gene>
    <name evidence="12" type="ORF">N7468_002716</name>
</gene>
<dbReference type="InterPro" id="IPR004835">
    <property type="entry name" value="Chitin_synth"/>
</dbReference>
<feature type="region of interest" description="Disordered" evidence="10">
    <location>
        <begin position="1"/>
        <end position="62"/>
    </location>
</feature>
<keyword evidence="7 9" id="KW-1133">Transmembrane helix</keyword>
<feature type="compositionally biased region" description="Basic and acidic residues" evidence="10">
    <location>
        <begin position="42"/>
        <end position="62"/>
    </location>
</feature>
<keyword evidence="8 9" id="KW-0472">Membrane</keyword>
<dbReference type="GO" id="GO:0006031">
    <property type="term" value="P:chitin biosynthetic process"/>
    <property type="evidence" value="ECO:0007669"/>
    <property type="project" value="UniProtKB-UniRule"/>
</dbReference>